<evidence type="ECO:0000256" key="4">
    <source>
        <dbReference type="ARBA" id="ARBA00022692"/>
    </source>
</evidence>
<keyword evidence="3" id="KW-1003">Cell membrane</keyword>
<dbReference type="Proteomes" id="UP000603200">
    <property type="component" value="Unassembled WGS sequence"/>
</dbReference>
<dbReference type="EMBL" id="BOMN01000135">
    <property type="protein sequence ID" value="GIE26078.1"/>
    <property type="molecule type" value="Genomic_DNA"/>
</dbReference>
<protein>
    <recommendedName>
        <fullName evidence="10">Oxidoreductase</fullName>
    </recommendedName>
</protein>
<feature type="transmembrane region" description="Helical" evidence="7">
    <location>
        <begin position="9"/>
        <end position="27"/>
    </location>
</feature>
<keyword evidence="6 7" id="KW-0472">Membrane</keyword>
<evidence type="ECO:0000256" key="2">
    <source>
        <dbReference type="ARBA" id="ARBA00006679"/>
    </source>
</evidence>
<dbReference type="InterPro" id="IPR032808">
    <property type="entry name" value="DoxX"/>
</dbReference>
<gene>
    <name evidence="8" type="ORF">Ahu01nite_091800</name>
</gene>
<name>A0ABQ4A630_9ACTN</name>
<keyword evidence="4 7" id="KW-0812">Transmembrane</keyword>
<proteinExistence type="inferred from homology"/>
<evidence type="ECO:0000313" key="8">
    <source>
        <dbReference type="EMBL" id="GIE26078.1"/>
    </source>
</evidence>
<keyword evidence="9" id="KW-1185">Reference proteome</keyword>
<accession>A0ABQ4A630</accession>
<feature type="transmembrane region" description="Helical" evidence="7">
    <location>
        <begin position="107"/>
        <end position="128"/>
    </location>
</feature>
<dbReference type="Pfam" id="PF07681">
    <property type="entry name" value="DoxX"/>
    <property type="match status" value="1"/>
</dbReference>
<organism evidence="8 9">
    <name type="scientific">Winogradskya humida</name>
    <dbReference type="NCBI Taxonomy" id="113566"/>
    <lineage>
        <taxon>Bacteria</taxon>
        <taxon>Bacillati</taxon>
        <taxon>Actinomycetota</taxon>
        <taxon>Actinomycetes</taxon>
        <taxon>Micromonosporales</taxon>
        <taxon>Micromonosporaceae</taxon>
        <taxon>Winogradskya</taxon>
    </lineage>
</organism>
<comment type="subcellular location">
    <subcellularLocation>
        <location evidence="1">Cell membrane</location>
        <topology evidence="1">Multi-pass membrane protein</topology>
    </subcellularLocation>
</comment>
<sequence length="145" mass="14916">MNTTTLRDVVLLITRVAVGVVFVAHGWQKFTEWGLAGTGASFDQMGVPLPVASAWFAAIVELAGGIALIAGIAVPAVALLLAADMLGAFFIVHLGNGVFVSGNGYELVLTLAAAALLFAAVGAGRYSVDRLLAPRLPRVLTGQAQ</sequence>
<comment type="caution">
    <text evidence="8">The sequence shown here is derived from an EMBL/GenBank/DDBJ whole genome shotgun (WGS) entry which is preliminary data.</text>
</comment>
<reference evidence="8 9" key="1">
    <citation type="submission" date="2021-01" db="EMBL/GenBank/DDBJ databases">
        <title>Whole genome shotgun sequence of Actinoplanes humidus NBRC 14915.</title>
        <authorList>
            <person name="Komaki H."/>
            <person name="Tamura T."/>
        </authorList>
    </citation>
    <scope>NUCLEOTIDE SEQUENCE [LARGE SCALE GENOMIC DNA]</scope>
    <source>
        <strain evidence="8 9">NBRC 14915</strain>
    </source>
</reference>
<evidence type="ECO:0000256" key="1">
    <source>
        <dbReference type="ARBA" id="ARBA00004651"/>
    </source>
</evidence>
<keyword evidence="5 7" id="KW-1133">Transmembrane helix</keyword>
<evidence type="ECO:0008006" key="10">
    <source>
        <dbReference type="Google" id="ProtNLM"/>
    </source>
</evidence>
<feature type="transmembrane region" description="Helical" evidence="7">
    <location>
        <begin position="47"/>
        <end position="69"/>
    </location>
</feature>
<evidence type="ECO:0000256" key="6">
    <source>
        <dbReference type="ARBA" id="ARBA00023136"/>
    </source>
</evidence>
<evidence type="ECO:0000256" key="5">
    <source>
        <dbReference type="ARBA" id="ARBA00022989"/>
    </source>
</evidence>
<dbReference type="InterPro" id="IPR051907">
    <property type="entry name" value="DoxX-like_oxidoreductase"/>
</dbReference>
<evidence type="ECO:0000313" key="9">
    <source>
        <dbReference type="Proteomes" id="UP000603200"/>
    </source>
</evidence>
<dbReference type="PANTHER" id="PTHR33452">
    <property type="entry name" value="OXIDOREDUCTASE CATD-RELATED"/>
    <property type="match status" value="1"/>
</dbReference>
<evidence type="ECO:0000256" key="3">
    <source>
        <dbReference type="ARBA" id="ARBA00022475"/>
    </source>
</evidence>
<feature type="transmembrane region" description="Helical" evidence="7">
    <location>
        <begin position="76"/>
        <end position="95"/>
    </location>
</feature>
<comment type="similarity">
    <text evidence="2">Belongs to the DoxX family.</text>
</comment>
<dbReference type="RefSeq" id="WP_203842995.1">
    <property type="nucleotide sequence ID" value="NZ_BAAATV010000018.1"/>
</dbReference>
<evidence type="ECO:0000256" key="7">
    <source>
        <dbReference type="SAM" id="Phobius"/>
    </source>
</evidence>
<dbReference type="PANTHER" id="PTHR33452:SF1">
    <property type="entry name" value="INNER MEMBRANE PROTEIN YPHA-RELATED"/>
    <property type="match status" value="1"/>
</dbReference>